<evidence type="ECO:0000256" key="1">
    <source>
        <dbReference type="SAM" id="MobiDB-lite"/>
    </source>
</evidence>
<feature type="compositionally biased region" description="Basic and acidic residues" evidence="1">
    <location>
        <begin position="67"/>
        <end position="86"/>
    </location>
</feature>
<feature type="compositionally biased region" description="Basic and acidic residues" evidence="1">
    <location>
        <begin position="39"/>
        <end position="48"/>
    </location>
</feature>
<evidence type="ECO:0000313" key="2">
    <source>
        <dbReference type="EMBL" id="KAE8376510.1"/>
    </source>
</evidence>
<reference evidence="2 3" key="1">
    <citation type="submission" date="2019-04" db="EMBL/GenBank/DDBJ databases">
        <title>Friends and foes A comparative genomics studyof 23 Aspergillus species from section Flavi.</title>
        <authorList>
            <consortium name="DOE Joint Genome Institute"/>
            <person name="Kjaerbolling I."/>
            <person name="Vesth T."/>
            <person name="Frisvad J.C."/>
            <person name="Nybo J.L."/>
            <person name="Theobald S."/>
            <person name="Kildgaard S."/>
            <person name="Isbrandt T."/>
            <person name="Kuo A."/>
            <person name="Sato A."/>
            <person name="Lyhne E.K."/>
            <person name="Kogle M.E."/>
            <person name="Wiebenga A."/>
            <person name="Kun R.S."/>
            <person name="Lubbers R.J."/>
            <person name="Makela M.R."/>
            <person name="Barry K."/>
            <person name="Chovatia M."/>
            <person name="Clum A."/>
            <person name="Daum C."/>
            <person name="Haridas S."/>
            <person name="He G."/>
            <person name="LaButti K."/>
            <person name="Lipzen A."/>
            <person name="Mondo S."/>
            <person name="Riley R."/>
            <person name="Salamov A."/>
            <person name="Simmons B.A."/>
            <person name="Magnuson J.K."/>
            <person name="Henrissat B."/>
            <person name="Mortensen U.H."/>
            <person name="Larsen T.O."/>
            <person name="Devries R.P."/>
            <person name="Grigoriev I.V."/>
            <person name="Machida M."/>
            <person name="Baker S.E."/>
            <person name="Andersen M.R."/>
        </authorList>
    </citation>
    <scope>NUCLEOTIDE SEQUENCE [LARGE SCALE GENOMIC DNA]</scope>
    <source>
        <strain evidence="2 3">IBT 29228</strain>
    </source>
</reference>
<protein>
    <submittedName>
        <fullName evidence="2">Uncharacterized protein</fullName>
    </submittedName>
</protein>
<feature type="compositionally biased region" description="Polar residues" evidence="1">
    <location>
        <begin position="14"/>
        <end position="25"/>
    </location>
</feature>
<sequence length="86" mass="9440">MSSPLQEPRGRLHSLSSVAQSQTPENVGGSRGPSTIESDMSHYLHFEDNGCFFAPTELGQKPPRQAEGQEPRHSLIDAEQPRAPED</sequence>
<feature type="region of interest" description="Disordered" evidence="1">
    <location>
        <begin position="1"/>
        <end position="86"/>
    </location>
</feature>
<name>A0A5N7B5Q4_9EURO</name>
<keyword evidence="3" id="KW-1185">Reference proteome</keyword>
<proteinExistence type="predicted"/>
<gene>
    <name evidence="2" type="ORF">BDV26DRAFT_265479</name>
</gene>
<dbReference type="OrthoDB" id="4475146at2759"/>
<dbReference type="AlphaFoldDB" id="A0A5N7B5Q4"/>
<evidence type="ECO:0000313" key="3">
    <source>
        <dbReference type="Proteomes" id="UP000326198"/>
    </source>
</evidence>
<accession>A0A5N7B5Q4</accession>
<dbReference type="Proteomes" id="UP000326198">
    <property type="component" value="Unassembled WGS sequence"/>
</dbReference>
<organism evidence="2 3">
    <name type="scientific">Aspergillus bertholletiae</name>
    <dbReference type="NCBI Taxonomy" id="1226010"/>
    <lineage>
        <taxon>Eukaryota</taxon>
        <taxon>Fungi</taxon>
        <taxon>Dikarya</taxon>
        <taxon>Ascomycota</taxon>
        <taxon>Pezizomycotina</taxon>
        <taxon>Eurotiomycetes</taxon>
        <taxon>Eurotiomycetidae</taxon>
        <taxon>Eurotiales</taxon>
        <taxon>Aspergillaceae</taxon>
        <taxon>Aspergillus</taxon>
        <taxon>Aspergillus subgen. Circumdati</taxon>
    </lineage>
</organism>
<dbReference type="EMBL" id="ML736239">
    <property type="protein sequence ID" value="KAE8376510.1"/>
    <property type="molecule type" value="Genomic_DNA"/>
</dbReference>